<evidence type="ECO:0000313" key="1">
    <source>
        <dbReference type="EMBL" id="KAJ5470086.1"/>
    </source>
</evidence>
<protein>
    <submittedName>
        <fullName evidence="1">Uncharacterized protein</fullName>
    </submittedName>
</protein>
<name>A0A9W9WMA5_9EURO</name>
<dbReference type="AlphaFoldDB" id="A0A9W9WMA5"/>
<comment type="caution">
    <text evidence="1">The sequence shown here is derived from an EMBL/GenBank/DDBJ whole genome shotgun (WGS) entry which is preliminary data.</text>
</comment>
<proteinExistence type="predicted"/>
<accession>A0A9W9WMA5</accession>
<dbReference type="Proteomes" id="UP001147760">
    <property type="component" value="Unassembled WGS sequence"/>
</dbReference>
<keyword evidence="2" id="KW-1185">Reference proteome</keyword>
<sequence length="79" mass="8736">MTLALKPCVNLLLKLEIVQYLNTGKTKAFVDPHHAQTVGFSNAVLIATEEDVQLLKCLVKFSNSNLAENVLRNYYLGAS</sequence>
<reference evidence="1" key="2">
    <citation type="journal article" date="2023" name="IMA Fungus">
        <title>Comparative genomic study of the Penicillium genus elucidates a diverse pangenome and 15 lateral gene transfer events.</title>
        <authorList>
            <person name="Petersen C."/>
            <person name="Sorensen T."/>
            <person name="Nielsen M.R."/>
            <person name="Sondergaard T.E."/>
            <person name="Sorensen J.L."/>
            <person name="Fitzpatrick D.A."/>
            <person name="Frisvad J.C."/>
            <person name="Nielsen K.L."/>
        </authorList>
    </citation>
    <scope>NUCLEOTIDE SEQUENCE</scope>
    <source>
        <strain evidence="1">IBT 17660</strain>
    </source>
</reference>
<organism evidence="1 2">
    <name type="scientific">Penicillium desertorum</name>
    <dbReference type="NCBI Taxonomy" id="1303715"/>
    <lineage>
        <taxon>Eukaryota</taxon>
        <taxon>Fungi</taxon>
        <taxon>Dikarya</taxon>
        <taxon>Ascomycota</taxon>
        <taxon>Pezizomycotina</taxon>
        <taxon>Eurotiomycetes</taxon>
        <taxon>Eurotiomycetidae</taxon>
        <taxon>Eurotiales</taxon>
        <taxon>Aspergillaceae</taxon>
        <taxon>Penicillium</taxon>
    </lineage>
</organism>
<dbReference type="EMBL" id="JAPWDO010000005">
    <property type="protein sequence ID" value="KAJ5470086.1"/>
    <property type="molecule type" value="Genomic_DNA"/>
</dbReference>
<reference evidence="1" key="1">
    <citation type="submission" date="2022-12" db="EMBL/GenBank/DDBJ databases">
        <authorList>
            <person name="Petersen C."/>
        </authorList>
    </citation>
    <scope>NUCLEOTIDE SEQUENCE</scope>
    <source>
        <strain evidence="1">IBT 17660</strain>
    </source>
</reference>
<evidence type="ECO:0000313" key="2">
    <source>
        <dbReference type="Proteomes" id="UP001147760"/>
    </source>
</evidence>
<gene>
    <name evidence="1" type="ORF">N7530_007443</name>
</gene>